<dbReference type="SMR" id="G4Z7M0"/>
<dbReference type="KEGG" id="psoj:PHYSODRAFT_557294"/>
<dbReference type="EMBL" id="JH159153">
    <property type="protein sequence ID" value="EGZ21060.1"/>
    <property type="molecule type" value="Genomic_DNA"/>
</dbReference>
<dbReference type="Proteomes" id="UP000002640">
    <property type="component" value="Unassembled WGS sequence"/>
</dbReference>
<evidence type="ECO:0000313" key="4">
    <source>
        <dbReference type="Proteomes" id="UP000002640"/>
    </source>
</evidence>
<dbReference type="OMA" id="RERQANW"/>
<sequence length="393" mass="43477">MGQDERCIVCGYADGAVVAYALHFGVADGCKSLVGLDKQARERERAALAQATKRDLLRNKRREELLPAFMRGNGGAEGTLWARQGKSAMPEEPCITHMQERFSLLKQTCVSGDEKATCWTSFERVGESWSRLGFQRPDPTTDFRAGGMLSLDCLVYFASHYTSHAVRMVTSQVPGSHDNTYPWGPAGINVTCMVARLFWKFDGELVRERQANWPLFYDSEAFHLLFSEVFVLFDFLWNEMNANYGNFSMVIQATSDRIMDVLEDAQGDINVILMELRSQSLSTTGKQRRASSRSMEDFLTTINTNITDASAAVNEGLTASDGSSFPPSTPPDKSPRSSWSFTSQVSQSPAPVATGNLVPDLNDPFAGNDIRGFEEKPPSPPPVQSDDPFACLM</sequence>
<gene>
    <name evidence="3" type="ORF">PHYSODRAFT_557294</name>
</gene>
<dbReference type="GeneID" id="20663227"/>
<accession>G4Z7M0</accession>
<dbReference type="InterPro" id="IPR006816">
    <property type="entry name" value="ELMO_dom"/>
</dbReference>
<dbReference type="InterPro" id="IPR050868">
    <property type="entry name" value="ELMO_domain-containing"/>
</dbReference>
<dbReference type="PROSITE" id="PS51335">
    <property type="entry name" value="ELMO"/>
    <property type="match status" value="1"/>
</dbReference>
<dbReference type="PANTHER" id="PTHR12771:SF56">
    <property type="entry name" value="CED-12"/>
    <property type="match status" value="1"/>
</dbReference>
<proteinExistence type="predicted"/>
<dbReference type="AlphaFoldDB" id="G4Z7M0"/>
<dbReference type="RefSeq" id="XP_009523777.1">
    <property type="nucleotide sequence ID" value="XM_009525482.1"/>
</dbReference>
<dbReference type="PANTHER" id="PTHR12771">
    <property type="entry name" value="ENGULFMENT AND CELL MOTILITY"/>
    <property type="match status" value="1"/>
</dbReference>
<evidence type="ECO:0000259" key="2">
    <source>
        <dbReference type="PROSITE" id="PS51335"/>
    </source>
</evidence>
<name>G4Z7M0_PHYSP</name>
<feature type="compositionally biased region" description="Low complexity" evidence="1">
    <location>
        <begin position="337"/>
        <end position="348"/>
    </location>
</feature>
<keyword evidence="4" id="KW-1185">Reference proteome</keyword>
<evidence type="ECO:0000313" key="3">
    <source>
        <dbReference type="EMBL" id="EGZ21060.1"/>
    </source>
</evidence>
<organism evidence="3 4">
    <name type="scientific">Phytophthora sojae (strain P6497)</name>
    <name type="common">Soybean stem and root rot agent</name>
    <name type="synonym">Phytophthora megasperma f. sp. glycines</name>
    <dbReference type="NCBI Taxonomy" id="1094619"/>
    <lineage>
        <taxon>Eukaryota</taxon>
        <taxon>Sar</taxon>
        <taxon>Stramenopiles</taxon>
        <taxon>Oomycota</taxon>
        <taxon>Peronosporomycetes</taxon>
        <taxon>Peronosporales</taxon>
        <taxon>Peronosporaceae</taxon>
        <taxon>Phytophthora</taxon>
    </lineage>
</organism>
<dbReference type="Pfam" id="PF04727">
    <property type="entry name" value="ELMO_CED12"/>
    <property type="match status" value="1"/>
</dbReference>
<reference evidence="3 4" key="1">
    <citation type="journal article" date="2006" name="Science">
        <title>Phytophthora genome sequences uncover evolutionary origins and mechanisms of pathogenesis.</title>
        <authorList>
            <person name="Tyler B.M."/>
            <person name="Tripathy S."/>
            <person name="Zhang X."/>
            <person name="Dehal P."/>
            <person name="Jiang R.H."/>
            <person name="Aerts A."/>
            <person name="Arredondo F.D."/>
            <person name="Baxter L."/>
            <person name="Bensasson D."/>
            <person name="Beynon J.L."/>
            <person name="Chapman J."/>
            <person name="Damasceno C.M."/>
            <person name="Dorrance A.E."/>
            <person name="Dou D."/>
            <person name="Dickerman A.W."/>
            <person name="Dubchak I.L."/>
            <person name="Garbelotto M."/>
            <person name="Gijzen M."/>
            <person name="Gordon S.G."/>
            <person name="Govers F."/>
            <person name="Grunwald N.J."/>
            <person name="Huang W."/>
            <person name="Ivors K.L."/>
            <person name="Jones R.W."/>
            <person name="Kamoun S."/>
            <person name="Krampis K."/>
            <person name="Lamour K.H."/>
            <person name="Lee M.K."/>
            <person name="McDonald W.H."/>
            <person name="Medina M."/>
            <person name="Meijer H.J."/>
            <person name="Nordberg E.K."/>
            <person name="Maclean D.J."/>
            <person name="Ospina-Giraldo M.D."/>
            <person name="Morris P.F."/>
            <person name="Phuntumart V."/>
            <person name="Putnam N.H."/>
            <person name="Rash S."/>
            <person name="Rose J.K."/>
            <person name="Sakihama Y."/>
            <person name="Salamov A.A."/>
            <person name="Savidor A."/>
            <person name="Scheuring C.F."/>
            <person name="Smith B.M."/>
            <person name="Sobral B.W."/>
            <person name="Terry A."/>
            <person name="Torto-Alalibo T.A."/>
            <person name="Win J."/>
            <person name="Xu Z."/>
            <person name="Zhang H."/>
            <person name="Grigoriev I.V."/>
            <person name="Rokhsar D.S."/>
            <person name="Boore J.L."/>
        </authorList>
    </citation>
    <scope>NUCLEOTIDE SEQUENCE [LARGE SCALE GENOMIC DNA]</scope>
    <source>
        <strain evidence="3 4">P6497</strain>
    </source>
</reference>
<evidence type="ECO:0000256" key="1">
    <source>
        <dbReference type="SAM" id="MobiDB-lite"/>
    </source>
</evidence>
<feature type="region of interest" description="Disordered" evidence="1">
    <location>
        <begin position="317"/>
        <end position="393"/>
    </location>
</feature>
<dbReference type="InParanoid" id="G4Z7M0"/>
<feature type="compositionally biased region" description="Low complexity" evidence="1">
    <location>
        <begin position="384"/>
        <end position="393"/>
    </location>
</feature>
<protein>
    <recommendedName>
        <fullName evidence="2">ELMO domain-containing protein</fullName>
    </recommendedName>
</protein>
<feature type="domain" description="ELMO" evidence="2">
    <location>
        <begin position="96"/>
        <end position="262"/>
    </location>
</feature>